<evidence type="ECO:0000313" key="10">
    <source>
        <dbReference type="EMBL" id="PWY97395.1"/>
    </source>
</evidence>
<feature type="compositionally biased region" description="Low complexity" evidence="7">
    <location>
        <begin position="530"/>
        <end position="541"/>
    </location>
</feature>
<dbReference type="PANTHER" id="PTHR47660">
    <property type="entry name" value="TRANSCRIPTION FACTOR WITH C2H2 AND ZN(2)-CYS(6) DNA BINDING DOMAIN (EUROFUNG)-RELATED-RELATED"/>
    <property type="match status" value="1"/>
</dbReference>
<dbReference type="GO" id="GO:0008270">
    <property type="term" value="F:zinc ion binding"/>
    <property type="evidence" value="ECO:0007669"/>
    <property type="project" value="UniProtKB-KW"/>
</dbReference>
<dbReference type="PROSITE" id="PS50157">
    <property type="entry name" value="ZINC_FINGER_C2H2_2"/>
    <property type="match status" value="2"/>
</dbReference>
<evidence type="ECO:0000256" key="5">
    <source>
        <dbReference type="ARBA" id="ARBA00023242"/>
    </source>
</evidence>
<keyword evidence="3" id="KW-0805">Transcription regulation</keyword>
<feature type="compositionally biased region" description="Polar residues" evidence="7">
    <location>
        <begin position="67"/>
        <end position="82"/>
    </location>
</feature>
<dbReference type="PROSITE" id="PS00028">
    <property type="entry name" value="ZINC_FINGER_C2H2_1"/>
    <property type="match status" value="2"/>
</dbReference>
<dbReference type="PROSITE" id="PS50048">
    <property type="entry name" value="ZN2_CY6_FUNGAL_2"/>
    <property type="match status" value="1"/>
</dbReference>
<feature type="domain" description="Zn(2)-C6 fungal-type" evidence="8">
    <location>
        <begin position="129"/>
        <end position="161"/>
    </location>
</feature>
<dbReference type="OrthoDB" id="1405595at2759"/>
<name>A0A317XGV2_9BASI</name>
<dbReference type="InterPro" id="IPR007219">
    <property type="entry name" value="XnlR_reg_dom"/>
</dbReference>
<dbReference type="SMART" id="SM00355">
    <property type="entry name" value="ZnF_C2H2"/>
    <property type="match status" value="2"/>
</dbReference>
<feature type="compositionally biased region" description="Basic and acidic residues" evidence="7">
    <location>
        <begin position="459"/>
        <end position="468"/>
    </location>
</feature>
<dbReference type="InParanoid" id="A0A317XGV2"/>
<keyword evidence="5" id="KW-0539">Nucleus</keyword>
<dbReference type="Gene3D" id="4.10.240.10">
    <property type="entry name" value="Zn(2)-C6 fungal-type DNA-binding domain"/>
    <property type="match status" value="1"/>
</dbReference>
<feature type="domain" description="C2H2-type" evidence="9">
    <location>
        <begin position="17"/>
        <end position="44"/>
    </location>
</feature>
<feature type="region of interest" description="Disordered" evidence="7">
    <location>
        <begin position="67"/>
        <end position="108"/>
    </location>
</feature>
<dbReference type="CDD" id="cd00067">
    <property type="entry name" value="GAL4"/>
    <property type="match status" value="1"/>
</dbReference>
<keyword evidence="4" id="KW-0804">Transcription</keyword>
<evidence type="ECO:0000256" key="3">
    <source>
        <dbReference type="ARBA" id="ARBA00023015"/>
    </source>
</evidence>
<protein>
    <recommendedName>
        <fullName evidence="12">Zn(2)-C6 fungal-type domain-containing protein</fullName>
    </recommendedName>
</protein>
<dbReference type="STRING" id="1882483.A0A317XGV2"/>
<organism evidence="10 11">
    <name type="scientific">Testicularia cyperi</name>
    <dbReference type="NCBI Taxonomy" id="1882483"/>
    <lineage>
        <taxon>Eukaryota</taxon>
        <taxon>Fungi</taxon>
        <taxon>Dikarya</taxon>
        <taxon>Basidiomycota</taxon>
        <taxon>Ustilaginomycotina</taxon>
        <taxon>Ustilaginomycetes</taxon>
        <taxon>Ustilaginales</taxon>
        <taxon>Anthracoideaceae</taxon>
        <taxon>Testicularia</taxon>
    </lineage>
</organism>
<feature type="compositionally biased region" description="Low complexity" evidence="7">
    <location>
        <begin position="246"/>
        <end position="257"/>
    </location>
</feature>
<feature type="compositionally biased region" description="Basic residues" evidence="7">
    <location>
        <begin position="518"/>
        <end position="527"/>
    </location>
</feature>
<dbReference type="GO" id="GO:0006351">
    <property type="term" value="P:DNA-templated transcription"/>
    <property type="evidence" value="ECO:0007669"/>
    <property type="project" value="InterPro"/>
</dbReference>
<dbReference type="EMBL" id="KZ819209">
    <property type="protein sequence ID" value="PWY97395.1"/>
    <property type="molecule type" value="Genomic_DNA"/>
</dbReference>
<feature type="region of interest" description="Disordered" evidence="7">
    <location>
        <begin position="567"/>
        <end position="622"/>
    </location>
</feature>
<keyword evidence="1" id="KW-0479">Metal-binding</keyword>
<reference evidence="10 11" key="1">
    <citation type="journal article" date="2018" name="Mol. Biol. Evol.">
        <title>Broad Genomic Sampling Reveals a Smut Pathogenic Ancestry of the Fungal Clade Ustilaginomycotina.</title>
        <authorList>
            <person name="Kijpornyongpan T."/>
            <person name="Mondo S.J."/>
            <person name="Barry K."/>
            <person name="Sandor L."/>
            <person name="Lee J."/>
            <person name="Lipzen A."/>
            <person name="Pangilinan J."/>
            <person name="LaButti K."/>
            <person name="Hainaut M."/>
            <person name="Henrissat B."/>
            <person name="Grigoriev I.V."/>
            <person name="Spatafora J.W."/>
            <person name="Aime M.C."/>
        </authorList>
    </citation>
    <scope>NUCLEOTIDE SEQUENCE [LARGE SCALE GENOMIC DNA]</scope>
    <source>
        <strain evidence="10 11">MCA 3645</strain>
    </source>
</reference>
<feature type="compositionally biased region" description="Polar residues" evidence="7">
    <location>
        <begin position="225"/>
        <end position="245"/>
    </location>
</feature>
<feature type="region of interest" description="Disordered" evidence="7">
    <location>
        <begin position="459"/>
        <end position="545"/>
    </location>
</feature>
<evidence type="ECO:0000256" key="1">
    <source>
        <dbReference type="ARBA" id="ARBA00022723"/>
    </source>
</evidence>
<evidence type="ECO:0000256" key="4">
    <source>
        <dbReference type="ARBA" id="ARBA00023163"/>
    </source>
</evidence>
<evidence type="ECO:0000259" key="9">
    <source>
        <dbReference type="PROSITE" id="PS50157"/>
    </source>
</evidence>
<feature type="domain" description="C2H2-type" evidence="9">
    <location>
        <begin position="45"/>
        <end position="72"/>
    </location>
</feature>
<feature type="region of interest" description="Disordered" evidence="7">
    <location>
        <begin position="165"/>
        <end position="275"/>
    </location>
</feature>
<dbReference type="Proteomes" id="UP000246740">
    <property type="component" value="Unassembled WGS sequence"/>
</dbReference>
<feature type="compositionally biased region" description="Low complexity" evidence="7">
    <location>
        <begin position="97"/>
        <end position="108"/>
    </location>
</feature>
<dbReference type="SUPFAM" id="SSF57701">
    <property type="entry name" value="Zn2/Cys6 DNA-binding domain"/>
    <property type="match status" value="1"/>
</dbReference>
<dbReference type="SMART" id="SM00066">
    <property type="entry name" value="GAL4"/>
    <property type="match status" value="1"/>
</dbReference>
<evidence type="ECO:0000256" key="7">
    <source>
        <dbReference type="SAM" id="MobiDB-lite"/>
    </source>
</evidence>
<sequence>MQNVSTSSVTVNDDGVFGCPKCDKVFSRAANRDRHLQGHESVPTHQCPTCSQRFHRADVLAKHVARHQTQSRSIESFPSSSKAALASRTHVDDPDSARSVSELSSTASTSAFTLPSSRSLAAINKVERACTRCNKAKARCDGQKPACGRCVRLAKDALCTYASTSAGASGAGANSEPNDTERASDALDAMSASPPPSATTVQPAKRTADPITSFSQHFEDRNDQSQRSSQALSRTSIPTAPSRVSLQPPATQQPLQLHHQRHQHQPPPPQIASTSLTSTFPRLVPETTLPSSQEAANGSVAPGFYDLFEHGAFGRPTAVSPASLDWLLQGDVADEDVWMPYLGDPGVPLLGSVSASSAYLPSNTMSFDFGALPTASDLSAHSHLPKTPLYTSNQSSQHLTSIPQPANVASGRAVQEYQTAHTGTLPNAAALSAMLHPSGDGMPAATSGVLDARPSLDRARSGDLEAKRQPLLRSASPSDESDLEQNQESHQMSAKDVRPGVARSTSSTVRSHSFGRSGIRRNKRRRRDSASSNASGTSSSSELDRMERANRELAVQTSQHRITFTHKGQQRLDAGHPGYSPSNPSPEDMAAGEAMQADSPASSSRSNRRRKRTQWPSAYRPKATDSGAHLSLLKVCRASPETLVMENSFVVPALTESAKERMINEFRYCEVDPQDLLRIQTTLRNIDTATLNLFLQLYFEHYDRILPFLHRGSFDPDLCDPLLLAAITSLGALCSKAENAFAYSLLCSSLCHAVSYKLIGVNHLRGRYLPSIQTLLLIYALWRNLGDPAKLEYVEGFRNIILTMARRCRLFDMPPNSTAHVSDSVESPEKAAMEWKNWIRNEELIRTGWALFVLDCDLSIAWDLPCVLSINELNSPMPSSDRAWLAESATTWAAAIATEDTAAGQRRQAAPLYGQAEGKTLSHLLRQAGQEASYAEVGLTTPLGQSILVGAAYNLGLSCWDLEQITDCSMMPTDGQGALHAASRRMEHLFSGVSKRTATAQAQILLSGAQLRLLVSFRKVQIMSGRKGARRARAAVEDWMRNSLCDEAYRRKVFEAASKIFALCVAGDAGSDSMASTGSKLGGAGAENSLLFYASVCLILLCRYLSRPELQQQLTLAALNQQAKSSTAGSASSLRRDAYYVPNVGALTHSSSIRRLLDVSIYQGLRRSLWPLGSSLGKVLAQCANEVTASSETASQQ</sequence>
<dbReference type="SUPFAM" id="SSF57667">
    <property type="entry name" value="beta-beta-alpha zinc fingers"/>
    <property type="match status" value="1"/>
</dbReference>
<dbReference type="Pfam" id="PF04082">
    <property type="entry name" value="Fungal_trans"/>
    <property type="match status" value="1"/>
</dbReference>
<proteinExistence type="predicted"/>
<evidence type="ECO:0008006" key="12">
    <source>
        <dbReference type="Google" id="ProtNLM"/>
    </source>
</evidence>
<gene>
    <name evidence="10" type="ORF">BCV70DRAFT_67004</name>
</gene>
<dbReference type="InterPro" id="IPR036236">
    <property type="entry name" value="Znf_C2H2_sf"/>
</dbReference>
<dbReference type="PANTHER" id="PTHR47660:SF2">
    <property type="entry name" value="TRANSCRIPTION FACTOR WITH C2H2 AND ZN(2)-CYS(6) DNA BINDING DOMAIN (EUROFUNG)"/>
    <property type="match status" value="1"/>
</dbReference>
<evidence type="ECO:0000259" key="8">
    <source>
        <dbReference type="PROSITE" id="PS50048"/>
    </source>
</evidence>
<dbReference type="AlphaFoldDB" id="A0A317XGV2"/>
<dbReference type="GO" id="GO:0003677">
    <property type="term" value="F:DNA binding"/>
    <property type="evidence" value="ECO:0007669"/>
    <property type="project" value="InterPro"/>
</dbReference>
<evidence type="ECO:0000313" key="11">
    <source>
        <dbReference type="Proteomes" id="UP000246740"/>
    </source>
</evidence>
<keyword evidence="2" id="KW-0862">Zinc</keyword>
<dbReference type="GO" id="GO:0000981">
    <property type="term" value="F:DNA-binding transcription factor activity, RNA polymerase II-specific"/>
    <property type="evidence" value="ECO:0007669"/>
    <property type="project" value="InterPro"/>
</dbReference>
<evidence type="ECO:0000256" key="2">
    <source>
        <dbReference type="ARBA" id="ARBA00022833"/>
    </source>
</evidence>
<evidence type="ECO:0000256" key="6">
    <source>
        <dbReference type="PROSITE-ProRule" id="PRU00042"/>
    </source>
</evidence>
<dbReference type="InterPro" id="IPR013087">
    <property type="entry name" value="Znf_C2H2_type"/>
</dbReference>
<dbReference type="InterPro" id="IPR001138">
    <property type="entry name" value="Zn2Cys6_DnaBD"/>
</dbReference>
<dbReference type="InterPro" id="IPR036864">
    <property type="entry name" value="Zn2-C6_fun-type_DNA-bd_sf"/>
</dbReference>
<keyword evidence="6" id="KW-0863">Zinc-finger</keyword>
<accession>A0A317XGV2</accession>
<dbReference type="Gene3D" id="3.30.160.60">
    <property type="entry name" value="Classic Zinc Finger"/>
    <property type="match status" value="1"/>
</dbReference>
<dbReference type="Pfam" id="PF00172">
    <property type="entry name" value="Zn_clus"/>
    <property type="match status" value="1"/>
</dbReference>
<keyword evidence="11" id="KW-1185">Reference proteome</keyword>
<dbReference type="CDD" id="cd12148">
    <property type="entry name" value="fungal_TF_MHR"/>
    <property type="match status" value="1"/>
</dbReference>